<dbReference type="Pfam" id="PF00589">
    <property type="entry name" value="Phage_integrase"/>
    <property type="match status" value="1"/>
</dbReference>
<feature type="domain" description="Core-binding (CB)" evidence="7">
    <location>
        <begin position="1"/>
        <end position="86"/>
    </location>
</feature>
<evidence type="ECO:0000313" key="8">
    <source>
        <dbReference type="EMBL" id="PIR43743.1"/>
    </source>
</evidence>
<evidence type="ECO:0000259" key="6">
    <source>
        <dbReference type="PROSITE" id="PS51898"/>
    </source>
</evidence>
<keyword evidence="2" id="KW-0229">DNA integration</keyword>
<dbReference type="InterPro" id="IPR013762">
    <property type="entry name" value="Integrase-like_cat_sf"/>
</dbReference>
<accession>A0A2H0RB81</accession>
<dbReference type="Proteomes" id="UP000230214">
    <property type="component" value="Unassembled WGS sequence"/>
</dbReference>
<dbReference type="InterPro" id="IPR004107">
    <property type="entry name" value="Integrase_SAM-like_N"/>
</dbReference>
<evidence type="ECO:0000256" key="2">
    <source>
        <dbReference type="ARBA" id="ARBA00022908"/>
    </source>
</evidence>
<keyword evidence="3 5" id="KW-0238">DNA-binding</keyword>
<dbReference type="AlphaFoldDB" id="A0A2H0RB81"/>
<keyword evidence="4" id="KW-0233">DNA recombination</keyword>
<dbReference type="SUPFAM" id="SSF56349">
    <property type="entry name" value="DNA breaking-rejoining enzymes"/>
    <property type="match status" value="1"/>
</dbReference>
<evidence type="ECO:0000256" key="5">
    <source>
        <dbReference type="PROSITE-ProRule" id="PRU01248"/>
    </source>
</evidence>
<evidence type="ECO:0000256" key="1">
    <source>
        <dbReference type="ARBA" id="ARBA00008857"/>
    </source>
</evidence>
<dbReference type="Gene3D" id="1.10.150.130">
    <property type="match status" value="1"/>
</dbReference>
<dbReference type="InterPro" id="IPR050090">
    <property type="entry name" value="Tyrosine_recombinase_XerCD"/>
</dbReference>
<organism evidence="8 9">
    <name type="scientific">candidate division WWE3 bacterium CG10_big_fil_rev_8_21_14_0_10_32_10</name>
    <dbReference type="NCBI Taxonomy" id="1975090"/>
    <lineage>
        <taxon>Bacteria</taxon>
        <taxon>Katanobacteria</taxon>
    </lineage>
</organism>
<reference evidence="8 9" key="1">
    <citation type="submission" date="2017-09" db="EMBL/GenBank/DDBJ databases">
        <title>Depth-based differentiation of microbial function through sediment-hosted aquifers and enrichment of novel symbionts in the deep terrestrial subsurface.</title>
        <authorList>
            <person name="Probst A.J."/>
            <person name="Ladd B."/>
            <person name="Jarett J.K."/>
            <person name="Geller-Mcgrath D.E."/>
            <person name="Sieber C.M."/>
            <person name="Emerson J.B."/>
            <person name="Anantharaman K."/>
            <person name="Thomas B.C."/>
            <person name="Malmstrom R."/>
            <person name="Stieglmeier M."/>
            <person name="Klingl A."/>
            <person name="Woyke T."/>
            <person name="Ryan C.M."/>
            <person name="Banfield J.F."/>
        </authorList>
    </citation>
    <scope>NUCLEOTIDE SEQUENCE [LARGE SCALE GENOMIC DNA]</scope>
    <source>
        <strain evidence="8">CG10_big_fil_rev_8_21_14_0_10_32_10</strain>
    </source>
</reference>
<evidence type="ECO:0000313" key="9">
    <source>
        <dbReference type="Proteomes" id="UP000230214"/>
    </source>
</evidence>
<dbReference type="InterPro" id="IPR044068">
    <property type="entry name" value="CB"/>
</dbReference>
<dbReference type="PROSITE" id="PS51898">
    <property type="entry name" value="TYR_RECOMBINASE"/>
    <property type="match status" value="1"/>
</dbReference>
<dbReference type="Pfam" id="PF02899">
    <property type="entry name" value="Phage_int_SAM_1"/>
    <property type="match status" value="1"/>
</dbReference>
<gene>
    <name evidence="8" type="ORF">COV24_01140</name>
</gene>
<sequence>MNLKEANDKFIHNLKEKGRAEATITAYSKDIEQIIEYLVKEGIEGIKDIKSKQLNDFMQKMASEGYTPKSISRKTNSTKTFFKYLYEDLGVIKNNPADMVSHPKLDPKAPRILSKIEYKALRDAVKDDTRTLAIVEILLQTGVRISELSEIKLSEIKLGDTPEKDQGVLQVPQRGNTPEREIPLNSSVQKAIQEYIKIRPNSKKDYLFVTKTGNQLLVRNIRATLDKYFKEIGLDNVKVNDLRHTFIAQHLQRGAPLYIVSKIAGHKRLSTTEKYLEYITISEKSSKYELDEL</sequence>
<dbReference type="EMBL" id="PCXU01000012">
    <property type="protein sequence ID" value="PIR43743.1"/>
    <property type="molecule type" value="Genomic_DNA"/>
</dbReference>
<feature type="domain" description="Tyr recombinase" evidence="6">
    <location>
        <begin position="108"/>
        <end position="289"/>
    </location>
</feature>
<dbReference type="PANTHER" id="PTHR30349:SF41">
    <property type="entry name" value="INTEGRASE_RECOMBINASE PROTEIN MJ0367-RELATED"/>
    <property type="match status" value="1"/>
</dbReference>
<dbReference type="GO" id="GO:0003677">
    <property type="term" value="F:DNA binding"/>
    <property type="evidence" value="ECO:0007669"/>
    <property type="project" value="UniProtKB-UniRule"/>
</dbReference>
<dbReference type="CDD" id="cd00397">
    <property type="entry name" value="DNA_BRE_C"/>
    <property type="match status" value="1"/>
</dbReference>
<proteinExistence type="inferred from homology"/>
<protein>
    <recommendedName>
        <fullName evidence="10">Tyrosine recombinase XerC</fullName>
    </recommendedName>
</protein>
<evidence type="ECO:0000256" key="3">
    <source>
        <dbReference type="ARBA" id="ARBA00023125"/>
    </source>
</evidence>
<dbReference type="PANTHER" id="PTHR30349">
    <property type="entry name" value="PHAGE INTEGRASE-RELATED"/>
    <property type="match status" value="1"/>
</dbReference>
<evidence type="ECO:0000256" key="4">
    <source>
        <dbReference type="ARBA" id="ARBA00023172"/>
    </source>
</evidence>
<dbReference type="InterPro" id="IPR010998">
    <property type="entry name" value="Integrase_recombinase_N"/>
</dbReference>
<dbReference type="Gene3D" id="1.10.443.10">
    <property type="entry name" value="Intergrase catalytic core"/>
    <property type="match status" value="1"/>
</dbReference>
<dbReference type="InterPro" id="IPR002104">
    <property type="entry name" value="Integrase_catalytic"/>
</dbReference>
<comment type="caution">
    <text evidence="8">The sequence shown here is derived from an EMBL/GenBank/DDBJ whole genome shotgun (WGS) entry which is preliminary data.</text>
</comment>
<dbReference type="GO" id="GO:0006310">
    <property type="term" value="P:DNA recombination"/>
    <property type="evidence" value="ECO:0007669"/>
    <property type="project" value="UniProtKB-KW"/>
</dbReference>
<name>A0A2H0RB81_UNCKA</name>
<dbReference type="PROSITE" id="PS51900">
    <property type="entry name" value="CB"/>
    <property type="match status" value="1"/>
</dbReference>
<evidence type="ECO:0008006" key="10">
    <source>
        <dbReference type="Google" id="ProtNLM"/>
    </source>
</evidence>
<dbReference type="InterPro" id="IPR011010">
    <property type="entry name" value="DNA_brk_join_enz"/>
</dbReference>
<dbReference type="GO" id="GO:0015074">
    <property type="term" value="P:DNA integration"/>
    <property type="evidence" value="ECO:0007669"/>
    <property type="project" value="UniProtKB-KW"/>
</dbReference>
<evidence type="ECO:0000259" key="7">
    <source>
        <dbReference type="PROSITE" id="PS51900"/>
    </source>
</evidence>
<comment type="similarity">
    <text evidence="1">Belongs to the 'phage' integrase family.</text>
</comment>